<dbReference type="NCBIfam" id="TIGR00186">
    <property type="entry name" value="rRNA_methyl_3"/>
    <property type="match status" value="1"/>
</dbReference>
<dbReference type="PANTHER" id="PTHR46429:SF1">
    <property type="entry name" value="23S RRNA (GUANOSINE-2'-O-)-METHYLTRANSFERASE RLMB"/>
    <property type="match status" value="1"/>
</dbReference>
<dbReference type="AlphaFoldDB" id="A0A1F6GQ59"/>
<protein>
    <submittedName>
        <fullName evidence="4">23S rRNA (Guanosine(2251)-2'-O)-methyltransferase RlmB</fullName>
    </submittedName>
</protein>
<dbReference type="SUPFAM" id="SSF75217">
    <property type="entry name" value="alpha/beta knot"/>
    <property type="match status" value="1"/>
</dbReference>
<dbReference type="Gene3D" id="3.30.1330.30">
    <property type="match status" value="1"/>
</dbReference>
<keyword evidence="2 4" id="KW-0808">Transferase</keyword>
<dbReference type="InterPro" id="IPR029026">
    <property type="entry name" value="tRNA_m1G_MTases_N"/>
</dbReference>
<evidence type="ECO:0000256" key="1">
    <source>
        <dbReference type="ARBA" id="ARBA00022603"/>
    </source>
</evidence>
<organism evidence="4 5">
    <name type="scientific">Candidatus Lambdaproteobacteria bacterium RIFOXYD2_FULL_56_26</name>
    <dbReference type="NCBI Taxonomy" id="1817773"/>
    <lineage>
        <taxon>Bacteria</taxon>
        <taxon>Pseudomonadati</taxon>
        <taxon>Pseudomonadota</taxon>
        <taxon>Candidatus Lambdaproteobacteria</taxon>
    </lineage>
</organism>
<dbReference type="InterPro" id="IPR001537">
    <property type="entry name" value="SpoU_MeTrfase"/>
</dbReference>
<evidence type="ECO:0000256" key="2">
    <source>
        <dbReference type="ARBA" id="ARBA00022679"/>
    </source>
</evidence>
<dbReference type="GO" id="GO:0003723">
    <property type="term" value="F:RNA binding"/>
    <property type="evidence" value="ECO:0007669"/>
    <property type="project" value="InterPro"/>
</dbReference>
<dbReference type="Pfam" id="PF00588">
    <property type="entry name" value="SpoU_methylase"/>
    <property type="match status" value="1"/>
</dbReference>
<evidence type="ECO:0000313" key="5">
    <source>
        <dbReference type="Proteomes" id="UP000177583"/>
    </source>
</evidence>
<dbReference type="InterPro" id="IPR013123">
    <property type="entry name" value="SpoU_subst-bd"/>
</dbReference>
<dbReference type="GO" id="GO:0006396">
    <property type="term" value="P:RNA processing"/>
    <property type="evidence" value="ECO:0007669"/>
    <property type="project" value="InterPro"/>
</dbReference>
<dbReference type="GO" id="GO:0005829">
    <property type="term" value="C:cytosol"/>
    <property type="evidence" value="ECO:0007669"/>
    <property type="project" value="TreeGrafter"/>
</dbReference>
<comment type="caution">
    <text evidence="4">The sequence shown here is derived from an EMBL/GenBank/DDBJ whole genome shotgun (WGS) entry which is preliminary data.</text>
</comment>
<gene>
    <name evidence="4" type="ORF">A2557_05805</name>
</gene>
<evidence type="ECO:0000313" key="4">
    <source>
        <dbReference type="EMBL" id="OGH00244.1"/>
    </source>
</evidence>
<dbReference type="InterPro" id="IPR004441">
    <property type="entry name" value="rRNA_MeTrfase_TrmH"/>
</dbReference>
<keyword evidence="1 4" id="KW-0489">Methyltransferase</keyword>
<dbReference type="EMBL" id="MFNF01000048">
    <property type="protein sequence ID" value="OGH00244.1"/>
    <property type="molecule type" value="Genomic_DNA"/>
</dbReference>
<evidence type="ECO:0000259" key="3">
    <source>
        <dbReference type="SMART" id="SM00967"/>
    </source>
</evidence>
<accession>A0A1F6GQ59</accession>
<dbReference type="PANTHER" id="PTHR46429">
    <property type="entry name" value="23S RRNA (GUANOSINE-2'-O-)-METHYLTRANSFERASE RLMB"/>
    <property type="match status" value="1"/>
</dbReference>
<dbReference type="GO" id="GO:0032259">
    <property type="term" value="P:methylation"/>
    <property type="evidence" value="ECO:0007669"/>
    <property type="project" value="UniProtKB-KW"/>
</dbReference>
<proteinExistence type="predicted"/>
<reference evidence="4 5" key="1">
    <citation type="journal article" date="2016" name="Nat. Commun.">
        <title>Thousands of microbial genomes shed light on interconnected biogeochemical processes in an aquifer system.</title>
        <authorList>
            <person name="Anantharaman K."/>
            <person name="Brown C.T."/>
            <person name="Hug L.A."/>
            <person name="Sharon I."/>
            <person name="Castelle C.J."/>
            <person name="Probst A.J."/>
            <person name="Thomas B.C."/>
            <person name="Singh A."/>
            <person name="Wilkins M.J."/>
            <person name="Karaoz U."/>
            <person name="Brodie E.L."/>
            <person name="Williams K.H."/>
            <person name="Hubbard S.S."/>
            <person name="Banfield J.F."/>
        </authorList>
    </citation>
    <scope>NUCLEOTIDE SEQUENCE [LARGE SCALE GENOMIC DNA]</scope>
</reference>
<dbReference type="SMART" id="SM00967">
    <property type="entry name" value="SpoU_sub_bind"/>
    <property type="match status" value="1"/>
</dbReference>
<dbReference type="Pfam" id="PF08032">
    <property type="entry name" value="SpoU_sub_bind"/>
    <property type="match status" value="1"/>
</dbReference>
<dbReference type="CDD" id="cd18103">
    <property type="entry name" value="SpoU-like_RlmB"/>
    <property type="match status" value="1"/>
</dbReference>
<dbReference type="GO" id="GO:0008173">
    <property type="term" value="F:RNA methyltransferase activity"/>
    <property type="evidence" value="ECO:0007669"/>
    <property type="project" value="InterPro"/>
</dbReference>
<dbReference type="InterPro" id="IPR029028">
    <property type="entry name" value="Alpha/beta_knot_MTases"/>
</dbReference>
<sequence length="244" mass="26305">MAKEIEYLYGVAPVEAALRAKRRKLVRLWVKAGGKNPRYKEILHLARQVQLPVSEVEGNKLFDLTQNKFHQGLVLETGPLPVLDLEDLLGLTGPGVQLLVALDQIEDPQNLGAIARTAAFLGALGMIRPKTHGAALSPAASKASAGALEQFPLAEVSNLEQSLTRLKKEGYWILGAALDEQALPMNQSLQAERLVLVLGNEGEGIRNLTAKRCDQLLTIPGTGLVESLNVSASAAILIQHLLHP</sequence>
<name>A0A1F6GQ59_9PROT</name>
<feature type="domain" description="RNA 2-O ribose methyltransferase substrate binding" evidence="3">
    <location>
        <begin position="7"/>
        <end position="83"/>
    </location>
</feature>
<dbReference type="Gene3D" id="3.40.1280.10">
    <property type="match status" value="1"/>
</dbReference>
<dbReference type="SUPFAM" id="SSF55315">
    <property type="entry name" value="L30e-like"/>
    <property type="match status" value="1"/>
</dbReference>
<dbReference type="Proteomes" id="UP000177583">
    <property type="component" value="Unassembled WGS sequence"/>
</dbReference>
<dbReference type="InterPro" id="IPR029064">
    <property type="entry name" value="Ribosomal_eL30-like_sf"/>
</dbReference>